<dbReference type="PANTHER" id="PTHR43685:SF2">
    <property type="entry name" value="GLYCOSYLTRANSFERASE 2-LIKE DOMAIN-CONTAINING PROTEIN"/>
    <property type="match status" value="1"/>
</dbReference>
<evidence type="ECO:0000313" key="2">
    <source>
        <dbReference type="EMBL" id="OGM64294.1"/>
    </source>
</evidence>
<dbReference type="Pfam" id="PF00535">
    <property type="entry name" value="Glycos_transf_2"/>
    <property type="match status" value="1"/>
</dbReference>
<accession>A0A1F8BJP2</accession>
<dbReference type="InterPro" id="IPR050834">
    <property type="entry name" value="Glycosyltransf_2"/>
</dbReference>
<dbReference type="EMBL" id="MGHF01000007">
    <property type="protein sequence ID" value="OGM64294.1"/>
    <property type="molecule type" value="Genomic_DNA"/>
</dbReference>
<name>A0A1F8BJP2_9BACT</name>
<comment type="caution">
    <text evidence="2">The sequence shown here is derived from an EMBL/GenBank/DDBJ whole genome shotgun (WGS) entry which is preliminary data.</text>
</comment>
<evidence type="ECO:0000313" key="3">
    <source>
        <dbReference type="Proteomes" id="UP000177082"/>
    </source>
</evidence>
<protein>
    <recommendedName>
        <fullName evidence="1">Glycosyltransferase 2-like domain-containing protein</fullName>
    </recommendedName>
</protein>
<proteinExistence type="predicted"/>
<dbReference type="InterPro" id="IPR001173">
    <property type="entry name" value="Glyco_trans_2-like"/>
</dbReference>
<gene>
    <name evidence="2" type="ORF">A2961_00180</name>
</gene>
<dbReference type="STRING" id="1802519.A2961_00180"/>
<dbReference type="Gene3D" id="3.90.550.10">
    <property type="entry name" value="Spore Coat Polysaccharide Biosynthesis Protein SpsA, Chain A"/>
    <property type="match status" value="1"/>
</dbReference>
<dbReference type="InterPro" id="IPR029044">
    <property type="entry name" value="Nucleotide-diphossugar_trans"/>
</dbReference>
<sequence>MHKTNKDRSLVSIVILRYKKLEDTLIAIDSATDQTYSNCEIIVVDDASPDDSPQAIKEKYPNVKLIRLKKSMGRSAHNIGLKEAVGEILIPIDADMYFPKNFVRKVVEKFDRYPDVSFIAPNLIHPTEKAFQWVPVHERLEAVKGGYDCAGGLPFMRKRAFGRVGGFNPDIFLYVDEWEHLIRIWRAGYRVVYFPDLVMYHTYSNNPYRSIMMGYHTVVNHIQLYAMYLPIRIWPKFLFHHTGQFSNVVVTGKANRLGTIKGLLLGVYYFLKALPKRQVLDNKTLNIFTKYYFPKKGKVIVEKWGWK</sequence>
<dbReference type="Proteomes" id="UP000177082">
    <property type="component" value="Unassembled WGS sequence"/>
</dbReference>
<evidence type="ECO:0000259" key="1">
    <source>
        <dbReference type="Pfam" id="PF00535"/>
    </source>
</evidence>
<dbReference type="SUPFAM" id="SSF53448">
    <property type="entry name" value="Nucleotide-diphospho-sugar transferases"/>
    <property type="match status" value="1"/>
</dbReference>
<reference evidence="2 3" key="1">
    <citation type="journal article" date="2016" name="Nat. Commun.">
        <title>Thousands of microbial genomes shed light on interconnected biogeochemical processes in an aquifer system.</title>
        <authorList>
            <person name="Anantharaman K."/>
            <person name="Brown C.T."/>
            <person name="Hug L.A."/>
            <person name="Sharon I."/>
            <person name="Castelle C.J."/>
            <person name="Probst A.J."/>
            <person name="Thomas B.C."/>
            <person name="Singh A."/>
            <person name="Wilkins M.J."/>
            <person name="Karaoz U."/>
            <person name="Brodie E.L."/>
            <person name="Williams K.H."/>
            <person name="Hubbard S.S."/>
            <person name="Banfield J.F."/>
        </authorList>
    </citation>
    <scope>NUCLEOTIDE SEQUENCE [LARGE SCALE GENOMIC DNA]</scope>
</reference>
<organism evidence="2 3">
    <name type="scientific">Candidatus Woesebacteria bacterium RIFCSPLOWO2_01_FULL_39_21</name>
    <dbReference type="NCBI Taxonomy" id="1802519"/>
    <lineage>
        <taxon>Bacteria</taxon>
        <taxon>Candidatus Woeseibacteriota</taxon>
    </lineage>
</organism>
<feature type="domain" description="Glycosyltransferase 2-like" evidence="1">
    <location>
        <begin position="12"/>
        <end position="132"/>
    </location>
</feature>
<dbReference type="AlphaFoldDB" id="A0A1F8BJP2"/>
<dbReference type="PANTHER" id="PTHR43685">
    <property type="entry name" value="GLYCOSYLTRANSFERASE"/>
    <property type="match status" value="1"/>
</dbReference>